<keyword evidence="1" id="KW-0472">Membrane</keyword>
<name>A0A518CQA4_9PLAN</name>
<feature type="transmembrane region" description="Helical" evidence="1">
    <location>
        <begin position="20"/>
        <end position="39"/>
    </location>
</feature>
<keyword evidence="1" id="KW-0812">Transmembrane</keyword>
<evidence type="ECO:0000313" key="2">
    <source>
        <dbReference type="EMBL" id="QDU81409.1"/>
    </source>
</evidence>
<keyword evidence="1" id="KW-1133">Transmembrane helix</keyword>
<sequence length="63" mass="7271">MFKYTIMPVKRVVSNRYAPFSYLFEISFSPVSLFITYFPNSERSLSVAMNGVELIAAIRYTCC</sequence>
<proteinExistence type="predicted"/>
<dbReference type="EMBL" id="CP036281">
    <property type="protein sequence ID" value="QDU81409.1"/>
    <property type="molecule type" value="Genomic_DNA"/>
</dbReference>
<accession>A0A518CQA4</accession>
<protein>
    <submittedName>
        <fullName evidence="2">Uncharacterized protein</fullName>
    </submittedName>
</protein>
<evidence type="ECO:0000256" key="1">
    <source>
        <dbReference type="SAM" id="Phobius"/>
    </source>
</evidence>
<gene>
    <name evidence="2" type="ORF">Pla110_31500</name>
</gene>
<reference evidence="2 3" key="1">
    <citation type="submission" date="2019-02" db="EMBL/GenBank/DDBJ databases">
        <title>Deep-cultivation of Planctomycetes and their phenomic and genomic characterization uncovers novel biology.</title>
        <authorList>
            <person name="Wiegand S."/>
            <person name="Jogler M."/>
            <person name="Boedeker C."/>
            <person name="Pinto D."/>
            <person name="Vollmers J."/>
            <person name="Rivas-Marin E."/>
            <person name="Kohn T."/>
            <person name="Peeters S.H."/>
            <person name="Heuer A."/>
            <person name="Rast P."/>
            <person name="Oberbeckmann S."/>
            <person name="Bunk B."/>
            <person name="Jeske O."/>
            <person name="Meyerdierks A."/>
            <person name="Storesund J.E."/>
            <person name="Kallscheuer N."/>
            <person name="Luecker S."/>
            <person name="Lage O.M."/>
            <person name="Pohl T."/>
            <person name="Merkel B.J."/>
            <person name="Hornburger P."/>
            <person name="Mueller R.-W."/>
            <person name="Bruemmer F."/>
            <person name="Labrenz M."/>
            <person name="Spormann A.M."/>
            <person name="Op den Camp H."/>
            <person name="Overmann J."/>
            <person name="Amann R."/>
            <person name="Jetten M.S.M."/>
            <person name="Mascher T."/>
            <person name="Medema M.H."/>
            <person name="Devos D.P."/>
            <person name="Kaster A.-K."/>
            <person name="Ovreas L."/>
            <person name="Rohde M."/>
            <person name="Galperin M.Y."/>
            <person name="Jogler C."/>
        </authorList>
    </citation>
    <scope>NUCLEOTIDE SEQUENCE [LARGE SCALE GENOMIC DNA]</scope>
    <source>
        <strain evidence="2 3">Pla110</strain>
    </source>
</reference>
<dbReference type="Proteomes" id="UP000317178">
    <property type="component" value="Chromosome"/>
</dbReference>
<dbReference type="KEGG" id="plon:Pla110_31500"/>
<dbReference type="AlphaFoldDB" id="A0A518CQA4"/>
<evidence type="ECO:0000313" key="3">
    <source>
        <dbReference type="Proteomes" id="UP000317178"/>
    </source>
</evidence>
<organism evidence="2 3">
    <name type="scientific">Polystyrenella longa</name>
    <dbReference type="NCBI Taxonomy" id="2528007"/>
    <lineage>
        <taxon>Bacteria</taxon>
        <taxon>Pseudomonadati</taxon>
        <taxon>Planctomycetota</taxon>
        <taxon>Planctomycetia</taxon>
        <taxon>Planctomycetales</taxon>
        <taxon>Planctomycetaceae</taxon>
        <taxon>Polystyrenella</taxon>
    </lineage>
</organism>
<keyword evidence="3" id="KW-1185">Reference proteome</keyword>